<evidence type="ECO:0000313" key="1">
    <source>
        <dbReference type="EMBL" id="MFC5529383.1"/>
    </source>
</evidence>
<accession>A0ABW0QXA9</accession>
<name>A0ABW0QXA9_9BACL</name>
<sequence>MPKQPYDNFKLAIYCPAPDIATIGEEALTRDLAFFEKHMKVSKVYLENHRGEISLTRERLSELKTFFESRGIETAGGITPTLPDSYAPGYPRLFGSICYADPESRAKFQEQVEIAASVFDEIIFDDFFFTNSASDRDIEAKGDRTWAEYRLELMTDVSENLIRRPAKAVNPNVKLVIKYPNWIESYQATGYNTELQPDIFDGIYTGTETRNPGNSQQRIPRYASYSLLRWMEHLKPGANGGGWFDNLDCTFIDYYLHQANLTVFGKARELTLFCYGLLKDSVHVPALGFQLEKLDAIAAELGTPRGLREYNPHHASGEDHLGNYLGNMGIPLEPSPYFPAYGEEEQVLVTAASAHDKDIVSKIQSFVRQGGRVVMTSGFVEAMQGKGAEHLTTLRPNGKKMTIGRYGTHTDSCTFRDFADGEPISFPVFDYATNGTWQRIVGFNGDNNIPILMYDHFGKGTLFTLVVPDNFADLAKLPEAVLNEIRLVLAGHMPVRLEGKSSASLFVYDNDTFVVQSYRTDPGHWRVAIPQGATLQPLGKARNASLYRTDHATKQDLLEFKLMPGAYAAYRIVR</sequence>
<evidence type="ECO:0000313" key="2">
    <source>
        <dbReference type="Proteomes" id="UP001596108"/>
    </source>
</evidence>
<gene>
    <name evidence="1" type="ORF">ACFPQ4_07960</name>
</gene>
<protein>
    <submittedName>
        <fullName evidence="1">Permease</fullName>
    </submittedName>
</protein>
<comment type="caution">
    <text evidence="1">The sequence shown here is derived from an EMBL/GenBank/DDBJ whole genome shotgun (WGS) entry which is preliminary data.</text>
</comment>
<dbReference type="RefSeq" id="WP_378111256.1">
    <property type="nucleotide sequence ID" value="NZ_JBHSNC010000024.1"/>
</dbReference>
<organism evidence="1 2">
    <name type="scientific">Cohnella yongneupensis</name>
    <dbReference type="NCBI Taxonomy" id="425006"/>
    <lineage>
        <taxon>Bacteria</taxon>
        <taxon>Bacillati</taxon>
        <taxon>Bacillota</taxon>
        <taxon>Bacilli</taxon>
        <taxon>Bacillales</taxon>
        <taxon>Paenibacillaceae</taxon>
        <taxon>Cohnella</taxon>
    </lineage>
</organism>
<reference evidence="2" key="1">
    <citation type="journal article" date="2019" name="Int. J. Syst. Evol. Microbiol.">
        <title>The Global Catalogue of Microorganisms (GCM) 10K type strain sequencing project: providing services to taxonomists for standard genome sequencing and annotation.</title>
        <authorList>
            <consortium name="The Broad Institute Genomics Platform"/>
            <consortium name="The Broad Institute Genome Sequencing Center for Infectious Disease"/>
            <person name="Wu L."/>
            <person name="Ma J."/>
        </authorList>
    </citation>
    <scope>NUCLEOTIDE SEQUENCE [LARGE SCALE GENOMIC DNA]</scope>
    <source>
        <strain evidence="2">CGMCC 1.18578</strain>
    </source>
</reference>
<proteinExistence type="predicted"/>
<dbReference type="Proteomes" id="UP001596108">
    <property type="component" value="Unassembled WGS sequence"/>
</dbReference>
<dbReference type="EMBL" id="JBHSNC010000024">
    <property type="protein sequence ID" value="MFC5529383.1"/>
    <property type="molecule type" value="Genomic_DNA"/>
</dbReference>
<keyword evidence="2" id="KW-1185">Reference proteome</keyword>